<evidence type="ECO:0000256" key="2">
    <source>
        <dbReference type="ARBA" id="ARBA00007069"/>
    </source>
</evidence>
<evidence type="ECO:0000259" key="9">
    <source>
        <dbReference type="PROSITE" id="PS50928"/>
    </source>
</evidence>
<evidence type="ECO:0000256" key="4">
    <source>
        <dbReference type="ARBA" id="ARBA00022475"/>
    </source>
</evidence>
<dbReference type="RefSeq" id="WP_344597442.1">
    <property type="nucleotide sequence ID" value="NZ_BAAARW010000039.1"/>
</dbReference>
<feature type="transmembrane region" description="Helical" evidence="8">
    <location>
        <begin position="257"/>
        <end position="278"/>
    </location>
</feature>
<gene>
    <name evidence="10" type="ORF">GCM10010191_87070</name>
</gene>
<protein>
    <submittedName>
        <fullName evidence="10">ABC transporter permease</fullName>
    </submittedName>
</protein>
<dbReference type="CDD" id="cd06261">
    <property type="entry name" value="TM_PBP2"/>
    <property type="match status" value="1"/>
</dbReference>
<accession>A0ABN3KBF1</accession>
<dbReference type="Gene3D" id="1.10.3720.10">
    <property type="entry name" value="MetI-like"/>
    <property type="match status" value="1"/>
</dbReference>
<dbReference type="Pfam" id="PF00528">
    <property type="entry name" value="BPD_transp_1"/>
    <property type="match status" value="1"/>
</dbReference>
<feature type="transmembrane region" description="Helical" evidence="8">
    <location>
        <begin position="12"/>
        <end position="37"/>
    </location>
</feature>
<keyword evidence="3 8" id="KW-0813">Transport</keyword>
<keyword evidence="7 8" id="KW-0472">Membrane</keyword>
<evidence type="ECO:0000256" key="1">
    <source>
        <dbReference type="ARBA" id="ARBA00004651"/>
    </source>
</evidence>
<evidence type="ECO:0000256" key="3">
    <source>
        <dbReference type="ARBA" id="ARBA00022448"/>
    </source>
</evidence>
<dbReference type="SUPFAM" id="SSF161098">
    <property type="entry name" value="MetI-like"/>
    <property type="match status" value="1"/>
</dbReference>
<evidence type="ECO:0000256" key="7">
    <source>
        <dbReference type="ARBA" id="ARBA00023136"/>
    </source>
</evidence>
<keyword evidence="4" id="KW-1003">Cell membrane</keyword>
<comment type="subcellular location">
    <subcellularLocation>
        <location evidence="1 8">Cell membrane</location>
        <topology evidence="1 8">Multi-pass membrane protein</topology>
    </subcellularLocation>
</comment>
<evidence type="ECO:0000313" key="10">
    <source>
        <dbReference type="EMBL" id="GAA2454678.1"/>
    </source>
</evidence>
<organism evidence="10 11">
    <name type="scientific">Actinomadura vinacea</name>
    <dbReference type="NCBI Taxonomy" id="115336"/>
    <lineage>
        <taxon>Bacteria</taxon>
        <taxon>Bacillati</taxon>
        <taxon>Actinomycetota</taxon>
        <taxon>Actinomycetes</taxon>
        <taxon>Streptosporangiales</taxon>
        <taxon>Thermomonosporaceae</taxon>
        <taxon>Actinomadura</taxon>
    </lineage>
</organism>
<dbReference type="PANTHER" id="PTHR42929:SF5">
    <property type="entry name" value="ABC TRANSPORTER PERMEASE PROTEIN"/>
    <property type="match status" value="1"/>
</dbReference>
<dbReference type="PROSITE" id="PS50928">
    <property type="entry name" value="ABC_TM1"/>
    <property type="match status" value="1"/>
</dbReference>
<dbReference type="InterPro" id="IPR035906">
    <property type="entry name" value="MetI-like_sf"/>
</dbReference>
<evidence type="ECO:0000256" key="6">
    <source>
        <dbReference type="ARBA" id="ARBA00022989"/>
    </source>
</evidence>
<proteinExistence type="inferred from homology"/>
<dbReference type="PANTHER" id="PTHR42929">
    <property type="entry name" value="INNER MEMBRANE ABC TRANSPORTER PERMEASE PROTEIN YDCU-RELATED-RELATED"/>
    <property type="match status" value="1"/>
</dbReference>
<name>A0ABN3KBF1_9ACTN</name>
<reference evidence="10 11" key="1">
    <citation type="journal article" date="2019" name="Int. J. Syst. Evol. Microbiol.">
        <title>The Global Catalogue of Microorganisms (GCM) 10K type strain sequencing project: providing services to taxonomists for standard genome sequencing and annotation.</title>
        <authorList>
            <consortium name="The Broad Institute Genomics Platform"/>
            <consortium name="The Broad Institute Genome Sequencing Center for Infectious Disease"/>
            <person name="Wu L."/>
            <person name="Ma J."/>
        </authorList>
    </citation>
    <scope>NUCLEOTIDE SEQUENCE [LARGE SCALE GENOMIC DNA]</scope>
    <source>
        <strain evidence="10 11">JCM 3325</strain>
    </source>
</reference>
<comment type="similarity">
    <text evidence="2">Belongs to the binding-protein-dependent transport system permease family. CysTW subfamily.</text>
</comment>
<feature type="transmembrane region" description="Helical" evidence="8">
    <location>
        <begin position="104"/>
        <end position="122"/>
    </location>
</feature>
<evidence type="ECO:0000313" key="11">
    <source>
        <dbReference type="Proteomes" id="UP001501231"/>
    </source>
</evidence>
<comment type="caution">
    <text evidence="10">The sequence shown here is derived from an EMBL/GenBank/DDBJ whole genome shotgun (WGS) entry which is preliminary data.</text>
</comment>
<dbReference type="Proteomes" id="UP001501231">
    <property type="component" value="Unassembled WGS sequence"/>
</dbReference>
<keyword evidence="11" id="KW-1185">Reference proteome</keyword>
<dbReference type="InterPro" id="IPR000515">
    <property type="entry name" value="MetI-like"/>
</dbReference>
<sequence length="293" mass="30823">MAAGTTERTGGRVALGLLLPGVLALVATYGLPLVWVLRMSLNEGRSGGAIQQTVTADSFAKVLGDGFYWKVIGSTVQLGVLVTVCAVVLSYPIALFLSQTTSRWRGVLVALAVAPLLTSSVARTYGWMVILGDQGVVNGTLRDLGLISGSVPLANNLTGVVIALTEIFMPYAVLAMLSGFGRLSGELEHAAASLGANRWRVFWRVTLPLSLPGVLTAALLVFVLAISAYVTPALIGGGRVFVLATEIYDEATVQLNWPVAAALSVLLLVLFSTIVLVYQRANRALEAQSGRPS</sequence>
<dbReference type="EMBL" id="BAAARW010000039">
    <property type="protein sequence ID" value="GAA2454678.1"/>
    <property type="molecule type" value="Genomic_DNA"/>
</dbReference>
<evidence type="ECO:0000256" key="8">
    <source>
        <dbReference type="RuleBase" id="RU363032"/>
    </source>
</evidence>
<keyword evidence="5 8" id="KW-0812">Transmembrane</keyword>
<feature type="domain" description="ABC transmembrane type-1" evidence="9">
    <location>
        <begin position="72"/>
        <end position="278"/>
    </location>
</feature>
<keyword evidence="6 8" id="KW-1133">Transmembrane helix</keyword>
<feature type="transmembrane region" description="Helical" evidence="8">
    <location>
        <begin position="76"/>
        <end position="97"/>
    </location>
</feature>
<evidence type="ECO:0000256" key="5">
    <source>
        <dbReference type="ARBA" id="ARBA00022692"/>
    </source>
</evidence>
<feature type="transmembrane region" description="Helical" evidence="8">
    <location>
        <begin position="201"/>
        <end position="230"/>
    </location>
</feature>
<feature type="transmembrane region" description="Helical" evidence="8">
    <location>
        <begin position="157"/>
        <end position="180"/>
    </location>
</feature>